<dbReference type="GO" id="GO:0055129">
    <property type="term" value="P:L-proline biosynthetic process"/>
    <property type="evidence" value="ECO:0007669"/>
    <property type="project" value="UniProtKB-UniRule"/>
</dbReference>
<feature type="binding site" evidence="8">
    <location>
        <position position="145"/>
    </location>
    <ligand>
        <name>substrate</name>
    </ligand>
</feature>
<sequence>MKIVIKIGTSTLTDKNGLLNEKYISDLAQNIAGLQKNKHEVLLVSSGAISAGLGRLNIKKRPETLREKQALAAVGQPIVMDAYEKAFKKYGKTVAQILLTRDDFDNRVKYINARNTLSELVSKDIIPVINENDTIAVEEINFGDNDTLGALVAVAVKADKLIIFTDVDGLYDGHPSKGGKIISQVEKITSEIENFATSKSASGRGTGGMKTKVLAAKIAAASGVETVITNGSKLELLKVIVGGKNAGTCFKAKGACLEAKKSWIAFGKKSKGNIFVDKKAEEALVKKGKSLLAIGIVKTSGNFNRGNTVEILNDKGCAFARGLTNYSSAQIQKIKGKKTAEIKKLIDQTEDEVIHRDNLAIL</sequence>
<keyword evidence="2 8" id="KW-0028">Amino-acid biosynthesis</keyword>
<dbReference type="STRING" id="1408281.Epro_0821"/>
<keyword evidence="5 8" id="KW-0547">Nucleotide-binding</keyword>
<keyword evidence="6 8" id="KW-0418">Kinase</keyword>
<dbReference type="AlphaFoldDB" id="A0A0G3WJX9"/>
<dbReference type="EMBL" id="CP009498">
    <property type="protein sequence ID" value="AKL98200.1"/>
    <property type="molecule type" value="Genomic_DNA"/>
</dbReference>
<feature type="binding site" evidence="8">
    <location>
        <position position="6"/>
    </location>
    <ligand>
        <name>ATP</name>
        <dbReference type="ChEBI" id="CHEBI:30616"/>
    </ligand>
</feature>
<dbReference type="GO" id="GO:0004349">
    <property type="term" value="F:glutamate 5-kinase activity"/>
    <property type="evidence" value="ECO:0007669"/>
    <property type="project" value="UniProtKB-UniRule"/>
</dbReference>
<comment type="pathway">
    <text evidence="8">Amino-acid biosynthesis; L-proline biosynthesis; L-glutamate 5-semialdehyde from L-glutamate: step 1/2.</text>
</comment>
<dbReference type="OrthoDB" id="9804434at2"/>
<dbReference type="InterPro" id="IPR036393">
    <property type="entry name" value="AceGlu_kinase-like_sf"/>
</dbReference>
<feature type="binding site" evidence="8">
    <location>
        <position position="133"/>
    </location>
    <ligand>
        <name>substrate</name>
    </ligand>
</feature>
<proteinExistence type="inferred from homology"/>
<dbReference type="GO" id="GO:0003723">
    <property type="term" value="F:RNA binding"/>
    <property type="evidence" value="ECO:0007669"/>
    <property type="project" value="InterPro"/>
</dbReference>
<evidence type="ECO:0000256" key="4">
    <source>
        <dbReference type="ARBA" id="ARBA00022679"/>
    </source>
</evidence>
<dbReference type="PROSITE" id="PS00902">
    <property type="entry name" value="GLUTAMATE_5_KINASE"/>
    <property type="match status" value="1"/>
</dbReference>
<dbReference type="PANTHER" id="PTHR43654:SF1">
    <property type="entry name" value="ISOPENTENYL PHOSPHATE KINASE"/>
    <property type="match status" value="1"/>
</dbReference>
<dbReference type="PROSITE" id="PS50890">
    <property type="entry name" value="PUA"/>
    <property type="match status" value="1"/>
</dbReference>
<feature type="binding site" evidence="8">
    <location>
        <position position="46"/>
    </location>
    <ligand>
        <name>substrate</name>
    </ligand>
</feature>
<protein>
    <recommendedName>
        <fullName evidence="8">Glutamate 5-kinase</fullName>
        <ecNumber evidence="8">2.7.2.11</ecNumber>
    </recommendedName>
    <alternativeName>
        <fullName evidence="8">Gamma-glutamyl kinase</fullName>
        <shortName evidence="8">GK</shortName>
    </alternativeName>
</protein>
<feature type="binding site" evidence="8">
    <location>
        <begin position="206"/>
        <end position="212"/>
    </location>
    <ligand>
        <name>ATP</name>
        <dbReference type="ChEBI" id="CHEBI:30616"/>
    </ligand>
</feature>
<dbReference type="SUPFAM" id="SSF53633">
    <property type="entry name" value="Carbamate kinase-like"/>
    <property type="match status" value="1"/>
</dbReference>
<evidence type="ECO:0000256" key="6">
    <source>
        <dbReference type="ARBA" id="ARBA00022777"/>
    </source>
</evidence>
<gene>
    <name evidence="8 10" type="primary">proB</name>
    <name evidence="10" type="ORF">Epro_0821</name>
</gene>
<accession>A0A0G3WJX9</accession>
<dbReference type="PANTHER" id="PTHR43654">
    <property type="entry name" value="GLUTAMATE 5-KINASE"/>
    <property type="match status" value="1"/>
</dbReference>
<evidence type="ECO:0000256" key="8">
    <source>
        <dbReference type="HAMAP-Rule" id="MF_00456"/>
    </source>
</evidence>
<keyword evidence="4 8" id="KW-0808">Transferase</keyword>
<dbReference type="UniPathway" id="UPA00098">
    <property type="reaction ID" value="UER00359"/>
</dbReference>
<dbReference type="GO" id="GO:0005524">
    <property type="term" value="F:ATP binding"/>
    <property type="evidence" value="ECO:0007669"/>
    <property type="project" value="UniProtKB-KW"/>
</dbReference>
<name>A0A0G3WJX9_9BACT</name>
<keyword evidence="1 8" id="KW-0963">Cytoplasm</keyword>
<comment type="function">
    <text evidence="8">Catalyzes the transfer of a phosphate group to glutamate to form L-glutamate 5-phosphate.</text>
</comment>
<dbReference type="EC" id="2.7.2.11" evidence="8"/>
<evidence type="ECO:0000256" key="5">
    <source>
        <dbReference type="ARBA" id="ARBA00022741"/>
    </source>
</evidence>
<dbReference type="SMART" id="SM00359">
    <property type="entry name" value="PUA"/>
    <property type="match status" value="1"/>
</dbReference>
<dbReference type="PIRSF" id="PIRSF000729">
    <property type="entry name" value="GK"/>
    <property type="match status" value="1"/>
</dbReference>
<dbReference type="NCBIfam" id="TIGR01027">
    <property type="entry name" value="proB"/>
    <property type="match status" value="1"/>
</dbReference>
<dbReference type="SUPFAM" id="SSF88697">
    <property type="entry name" value="PUA domain-like"/>
    <property type="match status" value="1"/>
</dbReference>
<dbReference type="InterPro" id="IPR001048">
    <property type="entry name" value="Asp/Glu/Uridylate_kinase"/>
</dbReference>
<keyword evidence="3 8" id="KW-0641">Proline biosynthesis</keyword>
<comment type="similarity">
    <text evidence="8">Belongs to the glutamate 5-kinase family.</text>
</comment>
<feature type="domain" description="PUA" evidence="9">
    <location>
        <begin position="272"/>
        <end position="355"/>
    </location>
</feature>
<reference evidence="10 11" key="1">
    <citation type="submission" date="2014-09" db="EMBL/GenBank/DDBJ databases">
        <title>Complete genome sequence of Endomicrobium proavitum.</title>
        <authorList>
            <person name="Zheng H."/>
        </authorList>
    </citation>
    <scope>NUCLEOTIDE SEQUENCE [LARGE SCALE GENOMIC DNA]</scope>
    <source>
        <strain evidence="10 11">Rsa215</strain>
    </source>
</reference>
<dbReference type="InterPro" id="IPR011529">
    <property type="entry name" value="Glu_5kinase"/>
</dbReference>
<keyword evidence="7 8" id="KW-0067">ATP-binding</keyword>
<evidence type="ECO:0000259" key="9">
    <source>
        <dbReference type="SMART" id="SM00359"/>
    </source>
</evidence>
<dbReference type="InterPro" id="IPR036974">
    <property type="entry name" value="PUA_sf"/>
</dbReference>
<dbReference type="HAMAP" id="MF_00456">
    <property type="entry name" value="ProB"/>
    <property type="match status" value="1"/>
</dbReference>
<comment type="catalytic activity">
    <reaction evidence="8">
        <text>L-glutamate + ATP = L-glutamyl 5-phosphate + ADP</text>
        <dbReference type="Rhea" id="RHEA:14877"/>
        <dbReference type="ChEBI" id="CHEBI:29985"/>
        <dbReference type="ChEBI" id="CHEBI:30616"/>
        <dbReference type="ChEBI" id="CHEBI:58274"/>
        <dbReference type="ChEBI" id="CHEBI:456216"/>
        <dbReference type="EC" id="2.7.2.11"/>
    </reaction>
</comment>
<evidence type="ECO:0000256" key="7">
    <source>
        <dbReference type="ARBA" id="ARBA00022840"/>
    </source>
</evidence>
<dbReference type="InterPro" id="IPR001057">
    <property type="entry name" value="Glu/AcGlu_kinase"/>
</dbReference>
<evidence type="ECO:0000256" key="2">
    <source>
        <dbReference type="ARBA" id="ARBA00022605"/>
    </source>
</evidence>
<evidence type="ECO:0000313" key="11">
    <source>
        <dbReference type="Proteomes" id="UP000035337"/>
    </source>
</evidence>
<dbReference type="PATRIC" id="fig|1408281.3.peg.841"/>
<dbReference type="InterPro" id="IPR019797">
    <property type="entry name" value="Glutamate_5-kinase_CS"/>
</dbReference>
<dbReference type="Gene3D" id="2.30.130.10">
    <property type="entry name" value="PUA domain"/>
    <property type="match status" value="1"/>
</dbReference>
<dbReference type="PRINTS" id="PR00474">
    <property type="entry name" value="GLU5KINASE"/>
</dbReference>
<dbReference type="GO" id="GO:0005829">
    <property type="term" value="C:cytosol"/>
    <property type="evidence" value="ECO:0007669"/>
    <property type="project" value="TreeGrafter"/>
</dbReference>
<evidence type="ECO:0000256" key="3">
    <source>
        <dbReference type="ARBA" id="ARBA00022650"/>
    </source>
</evidence>
<organism evidence="10 11">
    <name type="scientific">Endomicrobium proavitum</name>
    <dbReference type="NCBI Taxonomy" id="1408281"/>
    <lineage>
        <taxon>Bacteria</taxon>
        <taxon>Pseudomonadati</taxon>
        <taxon>Elusimicrobiota</taxon>
        <taxon>Endomicrobiia</taxon>
        <taxon>Endomicrobiales</taxon>
        <taxon>Endomicrobiaceae</taxon>
        <taxon>Endomicrobium</taxon>
    </lineage>
</organism>
<dbReference type="InterPro" id="IPR005715">
    <property type="entry name" value="Glu_5kinase/COase_Synthase"/>
</dbReference>
<dbReference type="CDD" id="cd04242">
    <property type="entry name" value="AAK_G5K_ProB"/>
    <property type="match status" value="1"/>
</dbReference>
<dbReference type="Pfam" id="PF00696">
    <property type="entry name" value="AA_kinase"/>
    <property type="match status" value="1"/>
</dbReference>
<dbReference type="InterPro" id="IPR002478">
    <property type="entry name" value="PUA"/>
</dbReference>
<comment type="subcellular location">
    <subcellularLocation>
        <location evidence="8">Cytoplasm</location>
    </subcellularLocation>
</comment>
<dbReference type="KEGG" id="epo:Epro_0821"/>
<dbReference type="Pfam" id="PF01472">
    <property type="entry name" value="PUA"/>
    <property type="match status" value="1"/>
</dbReference>
<evidence type="ECO:0000256" key="1">
    <source>
        <dbReference type="ARBA" id="ARBA00022490"/>
    </source>
</evidence>
<keyword evidence="11" id="KW-1185">Reference proteome</keyword>
<dbReference type="Gene3D" id="3.40.1160.10">
    <property type="entry name" value="Acetylglutamate kinase-like"/>
    <property type="match status" value="2"/>
</dbReference>
<dbReference type="RefSeq" id="WP_052570736.1">
    <property type="nucleotide sequence ID" value="NZ_CP009498.1"/>
</dbReference>
<dbReference type="Proteomes" id="UP000035337">
    <property type="component" value="Chromosome"/>
</dbReference>
<dbReference type="InterPro" id="IPR015947">
    <property type="entry name" value="PUA-like_sf"/>
</dbReference>
<evidence type="ECO:0000313" key="10">
    <source>
        <dbReference type="EMBL" id="AKL98200.1"/>
    </source>
</evidence>
<dbReference type="InterPro" id="IPR041739">
    <property type="entry name" value="G5K_ProB"/>
</dbReference>
<feature type="binding site" evidence="8">
    <location>
        <begin position="165"/>
        <end position="166"/>
    </location>
    <ligand>
        <name>ATP</name>
        <dbReference type="ChEBI" id="CHEBI:30616"/>
    </ligand>
</feature>
<dbReference type="CDD" id="cd21157">
    <property type="entry name" value="PUA_G5K"/>
    <property type="match status" value="1"/>
</dbReference>
<dbReference type="FunFam" id="3.40.1160.10:FF:000018">
    <property type="entry name" value="Glutamate 5-kinase"/>
    <property type="match status" value="1"/>
</dbReference>